<dbReference type="HOGENOM" id="CLU_031506_0_1_4"/>
<dbReference type="PIRSF" id="PIRSF005902">
    <property type="entry name" value="DNase_TatD"/>
    <property type="match status" value="1"/>
</dbReference>
<proteinExistence type="predicted"/>
<feature type="binding site" evidence="1">
    <location>
        <position position="89"/>
    </location>
    <ligand>
        <name>a divalent metal cation</name>
        <dbReference type="ChEBI" id="CHEBI:60240"/>
        <label>1</label>
    </ligand>
</feature>
<feature type="binding site" evidence="1">
    <location>
        <position position="6"/>
    </location>
    <ligand>
        <name>a divalent metal cation</name>
        <dbReference type="ChEBI" id="CHEBI:60240"/>
        <label>1</label>
    </ligand>
</feature>
<dbReference type="GO" id="GO:0016788">
    <property type="term" value="F:hydrolase activity, acting on ester bonds"/>
    <property type="evidence" value="ECO:0007669"/>
    <property type="project" value="InterPro"/>
</dbReference>
<dbReference type="KEGG" id="smur:BWP33_09700"/>
<dbReference type="AlphaFoldDB" id="U6Q2A3"/>
<dbReference type="STRING" id="641147.HMPREF9021_02517"/>
<dbReference type="Gene3D" id="3.20.20.140">
    <property type="entry name" value="Metal-dependent hydrolases"/>
    <property type="match status" value="1"/>
</dbReference>
<dbReference type="PANTHER" id="PTHR46124">
    <property type="entry name" value="D-AMINOACYL-TRNA DEACYLASE"/>
    <property type="match status" value="1"/>
</dbReference>
<feature type="binding site" evidence="1">
    <location>
        <position position="198"/>
    </location>
    <ligand>
        <name>a divalent metal cation</name>
        <dbReference type="ChEBI" id="CHEBI:60240"/>
        <label>1</label>
    </ligand>
</feature>
<protein>
    <submittedName>
        <fullName evidence="2">TatD family hydrolase</fullName>
    </submittedName>
</protein>
<reference evidence="2 3" key="1">
    <citation type="submission" date="2010-03" db="EMBL/GenBank/DDBJ databases">
        <authorList>
            <consortium name="The Broad Institute Genome Sequencing Platform"/>
            <person name="Ward D."/>
            <person name="Earl A."/>
            <person name="Feldgarden M."/>
            <person name="Gevers D."/>
            <person name="Young S."/>
            <person name="Zeng Q."/>
            <person name="Koehrsen M."/>
            <person name="Alvarado L."/>
            <person name="Berlin A.M."/>
            <person name="Borenstein D."/>
            <person name="Chapman S.B."/>
            <person name="Chen Z."/>
            <person name="Engels R."/>
            <person name="Freedman E."/>
            <person name="Gellesch M."/>
            <person name="Goldberg J."/>
            <person name="Griggs A."/>
            <person name="Gujja S."/>
            <person name="Heilman E.R."/>
            <person name="Heiman D.I."/>
            <person name="Hepburn T.A."/>
            <person name="Howarth C."/>
            <person name="Jen D."/>
            <person name="Larson L."/>
            <person name="Mehta T."/>
            <person name="Park D."/>
            <person name="Pearson M."/>
            <person name="Richards J."/>
            <person name="Roberts A."/>
            <person name="Saif S."/>
            <person name="Shea T.D."/>
            <person name="Shenoy N."/>
            <person name="Sisk P."/>
            <person name="Stolte C."/>
            <person name="Sykes S.N."/>
            <person name="Walk T."/>
            <person name="White J."/>
            <person name="Yandava C."/>
            <person name="Izard J."/>
            <person name="Baranova O.V."/>
            <person name="Blanton J.M."/>
            <person name="Tanner A.C."/>
            <person name="Dewhirst F."/>
            <person name="Haas B."/>
            <person name="Nusbaum C."/>
            <person name="Birren B."/>
        </authorList>
    </citation>
    <scope>NUCLEOTIDE SEQUENCE [LARGE SCALE GENOMIC DNA]</scope>
    <source>
        <strain evidence="2 3">ATCC 29453</strain>
    </source>
</reference>
<dbReference type="PANTHER" id="PTHR46124:SF3">
    <property type="entry name" value="HYDROLASE"/>
    <property type="match status" value="1"/>
</dbReference>
<dbReference type="EMBL" id="ADCY02000011">
    <property type="protein sequence ID" value="EJZ50255.1"/>
    <property type="molecule type" value="Genomic_DNA"/>
</dbReference>
<keyword evidence="3" id="KW-1185">Reference proteome</keyword>
<evidence type="ECO:0000313" key="3">
    <source>
        <dbReference type="Proteomes" id="UP000017813"/>
    </source>
</evidence>
<dbReference type="OrthoDB" id="9810005at2"/>
<dbReference type="Proteomes" id="UP000017813">
    <property type="component" value="Unassembled WGS sequence"/>
</dbReference>
<feature type="binding site" evidence="1">
    <location>
        <position position="8"/>
    </location>
    <ligand>
        <name>a divalent metal cation</name>
        <dbReference type="ChEBI" id="CHEBI:60240"/>
        <label>1</label>
    </ligand>
</feature>
<comment type="caution">
    <text evidence="2">The sequence shown here is derived from an EMBL/GenBank/DDBJ whole genome shotgun (WGS) entry which is preliminary data.</text>
</comment>
<accession>U6Q2A3</accession>
<keyword evidence="1" id="KW-0479">Metal-binding</keyword>
<dbReference type="CDD" id="cd01310">
    <property type="entry name" value="TatD_DNAse"/>
    <property type="match status" value="1"/>
</dbReference>
<evidence type="ECO:0000313" key="2">
    <source>
        <dbReference type="EMBL" id="EJZ50255.1"/>
    </source>
</evidence>
<organism evidence="2 3">
    <name type="scientific">Simonsiella muelleri ATCC 29453</name>
    <dbReference type="NCBI Taxonomy" id="641147"/>
    <lineage>
        <taxon>Bacteria</taxon>
        <taxon>Pseudomonadati</taxon>
        <taxon>Pseudomonadota</taxon>
        <taxon>Betaproteobacteria</taxon>
        <taxon>Neisseriales</taxon>
        <taxon>Neisseriaceae</taxon>
        <taxon>Simonsiella</taxon>
    </lineage>
</organism>
<reference evidence="2 3" key="2">
    <citation type="submission" date="2011-10" db="EMBL/GenBank/DDBJ databases">
        <title>The Genome Sequence of Simonsiella muelleri ATCC 29453.</title>
        <authorList>
            <consortium name="The Broad Institute Genome Sequencing Platform"/>
            <consortium name="The Broad Institute Genome Sequencing Center for Infectious Disease"/>
            <person name="Earl A."/>
            <person name="Ward D."/>
            <person name="Feldgarden M."/>
            <person name="Gevers D."/>
            <person name="Izard J."/>
            <person name="Baranova O.V."/>
            <person name="Blanton J.M."/>
            <person name="Tanner A.C."/>
            <person name="Dewhirst F."/>
            <person name="Young S.K."/>
            <person name="Zeng Q."/>
            <person name="Gargeya S."/>
            <person name="Fitzgerald M."/>
            <person name="Haas B."/>
            <person name="Abouelleil A."/>
            <person name="Alvarado L."/>
            <person name="Arachchi H.M."/>
            <person name="Berlin A."/>
            <person name="Brown A."/>
            <person name="Chapman S.B."/>
            <person name="Chen Z."/>
            <person name="Dunbar C."/>
            <person name="Freedman E."/>
            <person name="Gearin G."/>
            <person name="Goldberg J."/>
            <person name="Griggs A."/>
            <person name="Gujja S."/>
            <person name="Heiman D."/>
            <person name="Howarth C."/>
            <person name="Larson L."/>
            <person name="Lui A."/>
            <person name="MacDonald P.J.P."/>
            <person name="Montmayeur A."/>
            <person name="Murphy C."/>
            <person name="Neiman D."/>
            <person name="Pearson M."/>
            <person name="Priest M."/>
            <person name="Roberts A."/>
            <person name="Saif S."/>
            <person name="Shea T."/>
            <person name="Shenoy N."/>
            <person name="Sisk P."/>
            <person name="Stolte C."/>
            <person name="Sykes S."/>
            <person name="Wortman J."/>
            <person name="Nusbaum C."/>
            <person name="Birren B."/>
        </authorList>
    </citation>
    <scope>NUCLEOTIDE SEQUENCE [LARGE SCALE GENOMIC DNA]</scope>
    <source>
        <strain evidence="2 3">ATCC 29453</strain>
    </source>
</reference>
<dbReference type="RefSeq" id="WP_002641498.1">
    <property type="nucleotide sequence ID" value="NZ_CP019448.1"/>
</dbReference>
<dbReference type="Pfam" id="PF01026">
    <property type="entry name" value="TatD_DNase"/>
    <property type="match status" value="1"/>
</dbReference>
<dbReference type="GO" id="GO:0005829">
    <property type="term" value="C:cytosol"/>
    <property type="evidence" value="ECO:0007669"/>
    <property type="project" value="TreeGrafter"/>
</dbReference>
<dbReference type="eggNOG" id="COG0084">
    <property type="taxonomic scope" value="Bacteria"/>
</dbReference>
<feature type="binding site" evidence="1">
    <location>
        <position position="148"/>
    </location>
    <ligand>
        <name>a divalent metal cation</name>
        <dbReference type="ChEBI" id="CHEBI:60240"/>
        <label>2</label>
    </ligand>
</feature>
<keyword evidence="2" id="KW-0378">Hydrolase</keyword>
<dbReference type="GO" id="GO:0046872">
    <property type="term" value="F:metal ion binding"/>
    <property type="evidence" value="ECO:0007669"/>
    <property type="project" value="UniProtKB-KW"/>
</dbReference>
<gene>
    <name evidence="2" type="ORF">HMPREF9021_02517</name>
</gene>
<dbReference type="InterPro" id="IPR001130">
    <property type="entry name" value="TatD-like"/>
</dbReference>
<dbReference type="InterPro" id="IPR032466">
    <property type="entry name" value="Metal_Hydrolase"/>
</dbReference>
<evidence type="ECO:0000256" key="1">
    <source>
        <dbReference type="PIRSR" id="PIRSR005902-1"/>
    </source>
</evidence>
<name>U6Q2A3_9NEIS</name>
<sequence length="245" mass="26965">MFTDTHCHLADLAFRLPEILTQAHDAGVSGFVVPATQPNDWQAVLSMNSVTGVRAVAVGLHPWFAENQGDFLADLATILVENPRVWVGEIGLDALIQIPKEIQLSIFERQILLAKQFNRPIIIHNVRSTALIVNTIKQLKFECGGIVHAFSGSIEEANILIKLGFKIGLGSLLLNPNAKKAHRAAIELPLEHVLLETDSPYMQPNHTNTPANVAKIAQIVAKSRQISLMDLAMQLEQNLLELLID</sequence>
<feature type="binding site" evidence="1">
    <location>
        <position position="124"/>
    </location>
    <ligand>
        <name>a divalent metal cation</name>
        <dbReference type="ChEBI" id="CHEBI:60240"/>
        <label>2</label>
    </ligand>
</feature>
<dbReference type="SUPFAM" id="SSF51556">
    <property type="entry name" value="Metallo-dependent hydrolases"/>
    <property type="match status" value="1"/>
</dbReference>